<evidence type="ECO:0000313" key="1">
    <source>
        <dbReference type="EMBL" id="DBA52063.1"/>
    </source>
</evidence>
<reference evidence="1" key="1">
    <citation type="journal article" date="2024" name="Environ. Microbiol. Rep.">
        <title>Hiding in plain sight: The discovery of complete genomes of 11 hypothetical spindle-shaped viruses that putatively infect mesophilic ammonia-oxidizing archaea.</title>
        <authorList>
            <person name="Ni Y."/>
            <person name="Xu T."/>
            <person name="Yan S."/>
            <person name="Chen L."/>
            <person name="Wang Y."/>
        </authorList>
    </citation>
    <scope>NUCLEOTIDE SEQUENCE</scope>
    <source>
        <strain evidence="1">NMC1</strain>
    </source>
</reference>
<organism evidence="1">
    <name type="scientific">Nitrosopumilaceae spindle-shaped virus</name>
    <dbReference type="NCBI Taxonomy" id="3065433"/>
    <lineage>
        <taxon>Viruses</taxon>
    </lineage>
</organism>
<reference evidence="1" key="2">
    <citation type="submission" date="2024-03" db="EMBL/GenBank/DDBJ databases">
        <authorList>
            <person name="Ni Y."/>
            <person name="Xu T."/>
            <person name="Yan S."/>
            <person name="Chen L."/>
            <person name="Wang Y."/>
        </authorList>
    </citation>
    <scope>NUCLEOTIDE SEQUENCE</scope>
    <source>
        <strain evidence="1">NMC1</strain>
    </source>
</reference>
<proteinExistence type="predicted"/>
<protein>
    <submittedName>
        <fullName evidence="1">ORF24</fullName>
    </submittedName>
</protein>
<dbReference type="EMBL" id="BK067789">
    <property type="protein sequence ID" value="DBA52063.1"/>
    <property type="molecule type" value="Genomic_DNA"/>
</dbReference>
<name>A0AAT9JFT8_9VIRU</name>
<accession>A0AAT9JFT8</accession>
<sequence length="74" mass="8592">MKQQECITLEKLQDTLLKIGIDEETDESNNEDELQEVQYQMSQHFMSCKHPDCITSFHARVEVGIQTTDGVYLK</sequence>